<protein>
    <submittedName>
        <fullName evidence="1">Uncharacterized protein DUF3822</fullName>
    </submittedName>
</protein>
<dbReference type="Gene3D" id="3.30.420.260">
    <property type="match status" value="1"/>
</dbReference>
<dbReference type="RefSeq" id="WP_166641881.1">
    <property type="nucleotide sequence ID" value="NZ_SNWM01000001.1"/>
</dbReference>
<dbReference type="Pfam" id="PF12864">
    <property type="entry name" value="DUF3822"/>
    <property type="match status" value="1"/>
</dbReference>
<dbReference type="EMBL" id="SNWM01000001">
    <property type="protein sequence ID" value="TDO24666.1"/>
    <property type="molecule type" value="Genomic_DNA"/>
</dbReference>
<dbReference type="InterPro" id="IPR024213">
    <property type="entry name" value="DUF3822"/>
</dbReference>
<gene>
    <name evidence="1" type="ORF">CLV32_0959</name>
</gene>
<sequence>MNNNNSILLVDQEFDPNAITNRNLLFKITADSFSYAMLNMDAGRLEVLYDQQDCDPAVAMAKRIKTDPYLSIDFAQVKIAVCSANTLTVPEAFYQADQPEIYANYFTELADFSGTLQANSHVNYDFKTLFLLPGEVEKVLTDNNLGSAIKYGQTAPLLAMLRPAERDQLILDFTGSSFYAMLFKQGKLIFQNYYTAENDEEFNYYLLLIVQQLKLDPAQTDLLATGIINAGDAHYDIMERYFLSVEILEPILEDTDLTILEDMPKHYYTSLLAINLCA</sequence>
<name>A0A4R6IRS9_9SPHI</name>
<accession>A0A4R6IRS9</accession>
<comment type="caution">
    <text evidence="1">The sequence shown here is derived from an EMBL/GenBank/DDBJ whole genome shotgun (WGS) entry which is preliminary data.</text>
</comment>
<dbReference type="CDD" id="cd24013">
    <property type="entry name" value="ASKHA_ATPase_BT3980-like"/>
    <property type="match status" value="1"/>
</dbReference>
<evidence type="ECO:0000313" key="2">
    <source>
        <dbReference type="Proteomes" id="UP000295499"/>
    </source>
</evidence>
<dbReference type="AlphaFoldDB" id="A0A4R6IRS9"/>
<evidence type="ECO:0000313" key="1">
    <source>
        <dbReference type="EMBL" id="TDO24666.1"/>
    </source>
</evidence>
<keyword evidence="2" id="KW-1185">Reference proteome</keyword>
<reference evidence="1 2" key="1">
    <citation type="submission" date="2019-03" db="EMBL/GenBank/DDBJ databases">
        <title>Genomic Encyclopedia of Archaeal and Bacterial Type Strains, Phase II (KMG-II): from individual species to whole genera.</title>
        <authorList>
            <person name="Goeker M."/>
        </authorList>
    </citation>
    <scope>NUCLEOTIDE SEQUENCE [LARGE SCALE GENOMIC DNA]</scope>
    <source>
        <strain evidence="1 2">DSM 19034</strain>
    </source>
</reference>
<organism evidence="1 2">
    <name type="scientific">Pedobacter duraquae</name>
    <dbReference type="NCBI Taxonomy" id="425511"/>
    <lineage>
        <taxon>Bacteria</taxon>
        <taxon>Pseudomonadati</taxon>
        <taxon>Bacteroidota</taxon>
        <taxon>Sphingobacteriia</taxon>
        <taxon>Sphingobacteriales</taxon>
        <taxon>Sphingobacteriaceae</taxon>
        <taxon>Pedobacter</taxon>
    </lineage>
</organism>
<dbReference type="Proteomes" id="UP000295499">
    <property type="component" value="Unassembled WGS sequence"/>
</dbReference>
<proteinExistence type="predicted"/>
<dbReference type="Gene3D" id="3.30.420.250">
    <property type="match status" value="1"/>
</dbReference>